<proteinExistence type="predicted"/>
<dbReference type="Pfam" id="PF01312">
    <property type="entry name" value="Bac_export_2"/>
    <property type="match status" value="1"/>
</dbReference>
<dbReference type="Proteomes" id="UP000683246">
    <property type="component" value="Chromosome"/>
</dbReference>
<dbReference type="EMBL" id="CP058649">
    <property type="protein sequence ID" value="QUI22977.1"/>
    <property type="molecule type" value="Genomic_DNA"/>
</dbReference>
<sequence>MIIVKQNKIKKAAAIRYDPGDIAPRVIARGKGIVADNILEKAEDEKLPVYKDEALANTLTQLDIGDLIPEELYQIVAEIMVFVNDLDALYDRRKYEQK</sequence>
<dbReference type="SUPFAM" id="SSF160544">
    <property type="entry name" value="EscU C-terminal domain-like"/>
    <property type="match status" value="1"/>
</dbReference>
<dbReference type="PANTHER" id="PTHR30531">
    <property type="entry name" value="FLAGELLAR BIOSYNTHETIC PROTEIN FLHB"/>
    <property type="match status" value="1"/>
</dbReference>
<accession>A0A8J8SH30</accession>
<dbReference type="Gene3D" id="3.40.1690.10">
    <property type="entry name" value="secretion proteins EscU"/>
    <property type="match status" value="1"/>
</dbReference>
<dbReference type="AlphaFoldDB" id="A0A8J8SH30"/>
<dbReference type="KEGG" id="vpy:HZI73_12050"/>
<name>A0A8J8SH30_9FIRM</name>
<organism evidence="1 2">
    <name type="scientific">Vallitalea pronyensis</name>
    <dbReference type="NCBI Taxonomy" id="1348613"/>
    <lineage>
        <taxon>Bacteria</taxon>
        <taxon>Bacillati</taxon>
        <taxon>Bacillota</taxon>
        <taxon>Clostridia</taxon>
        <taxon>Lachnospirales</taxon>
        <taxon>Vallitaleaceae</taxon>
        <taxon>Vallitalea</taxon>
    </lineage>
</organism>
<keyword evidence="2" id="KW-1185">Reference proteome</keyword>
<dbReference type="InterPro" id="IPR006135">
    <property type="entry name" value="T3SS_substrate_exporter"/>
</dbReference>
<reference evidence="1" key="1">
    <citation type="submission" date="2020-07" db="EMBL/GenBank/DDBJ databases">
        <title>Vallitalea pronyensis genome.</title>
        <authorList>
            <person name="Postec A."/>
        </authorList>
    </citation>
    <scope>NUCLEOTIDE SEQUENCE</scope>
    <source>
        <strain evidence="1">FatNI3</strain>
    </source>
</reference>
<dbReference type="GO" id="GO:0009306">
    <property type="term" value="P:protein secretion"/>
    <property type="evidence" value="ECO:0007669"/>
    <property type="project" value="InterPro"/>
</dbReference>
<evidence type="ECO:0000313" key="2">
    <source>
        <dbReference type="Proteomes" id="UP000683246"/>
    </source>
</evidence>
<dbReference type="InterPro" id="IPR029025">
    <property type="entry name" value="T3SS_substrate_exporter_C"/>
</dbReference>
<evidence type="ECO:0000313" key="1">
    <source>
        <dbReference type="EMBL" id="QUI22977.1"/>
    </source>
</evidence>
<dbReference type="PANTHER" id="PTHR30531:SF12">
    <property type="entry name" value="FLAGELLAR BIOSYNTHETIC PROTEIN FLHB"/>
    <property type="match status" value="1"/>
</dbReference>
<dbReference type="RefSeq" id="WP_212698473.1">
    <property type="nucleotide sequence ID" value="NZ_CP058649.1"/>
</dbReference>
<protein>
    <submittedName>
        <fullName evidence="1">EscU/YscU/HrcU family type III secretion system export apparatus switch protein</fullName>
    </submittedName>
</protein>
<gene>
    <name evidence="1" type="ORF">HZI73_12050</name>
</gene>
<dbReference type="GO" id="GO:0005886">
    <property type="term" value="C:plasma membrane"/>
    <property type="evidence" value="ECO:0007669"/>
    <property type="project" value="TreeGrafter"/>
</dbReference>